<evidence type="ECO:0000313" key="5">
    <source>
        <dbReference type="Proteomes" id="UP001165367"/>
    </source>
</evidence>
<evidence type="ECO:0000313" key="4">
    <source>
        <dbReference type="EMBL" id="MCG2617227.1"/>
    </source>
</evidence>
<dbReference type="CDD" id="cd04623">
    <property type="entry name" value="CBS_pair_bac_euk"/>
    <property type="match status" value="1"/>
</dbReference>
<evidence type="ECO:0000256" key="1">
    <source>
        <dbReference type="ARBA" id="ARBA00023122"/>
    </source>
</evidence>
<keyword evidence="1 2" id="KW-0129">CBS domain</keyword>
<accession>A0ABS9KXX3</accession>
<dbReference type="InterPro" id="IPR046342">
    <property type="entry name" value="CBS_dom_sf"/>
</dbReference>
<organism evidence="4 5">
    <name type="scientific">Terrimonas ginsenosidimutans</name>
    <dbReference type="NCBI Taxonomy" id="2908004"/>
    <lineage>
        <taxon>Bacteria</taxon>
        <taxon>Pseudomonadati</taxon>
        <taxon>Bacteroidota</taxon>
        <taxon>Chitinophagia</taxon>
        <taxon>Chitinophagales</taxon>
        <taxon>Chitinophagaceae</taxon>
        <taxon>Terrimonas</taxon>
    </lineage>
</organism>
<dbReference type="InterPro" id="IPR044725">
    <property type="entry name" value="CBSX3_CBS_dom"/>
</dbReference>
<dbReference type="Pfam" id="PF00571">
    <property type="entry name" value="CBS"/>
    <property type="match status" value="2"/>
</dbReference>
<dbReference type="PROSITE" id="PS51371">
    <property type="entry name" value="CBS"/>
    <property type="match status" value="2"/>
</dbReference>
<dbReference type="PANTHER" id="PTHR43080">
    <property type="entry name" value="CBS DOMAIN-CONTAINING PROTEIN CBSX3, MITOCHONDRIAL"/>
    <property type="match status" value="1"/>
</dbReference>
<dbReference type="RefSeq" id="WP_237875782.1">
    <property type="nucleotide sequence ID" value="NZ_JAKLTR010000019.1"/>
</dbReference>
<reference evidence="4" key="1">
    <citation type="submission" date="2022-01" db="EMBL/GenBank/DDBJ databases">
        <authorList>
            <person name="Jo J.-H."/>
            <person name="Im W.-T."/>
        </authorList>
    </citation>
    <scope>NUCLEOTIDE SEQUENCE</scope>
    <source>
        <strain evidence="4">NA20</strain>
    </source>
</reference>
<dbReference type="InterPro" id="IPR000644">
    <property type="entry name" value="CBS_dom"/>
</dbReference>
<evidence type="ECO:0000259" key="3">
    <source>
        <dbReference type="PROSITE" id="PS51371"/>
    </source>
</evidence>
<dbReference type="PANTHER" id="PTHR43080:SF2">
    <property type="entry name" value="CBS DOMAIN-CONTAINING PROTEIN"/>
    <property type="match status" value="1"/>
</dbReference>
<dbReference type="EMBL" id="JAKLTR010000019">
    <property type="protein sequence ID" value="MCG2617227.1"/>
    <property type="molecule type" value="Genomic_DNA"/>
</dbReference>
<proteinExistence type="predicted"/>
<name>A0ABS9KXX3_9BACT</name>
<sequence length="144" mass="15814">MNSISSILARKGTDTISVSPNTTVLDALRIMAEKNIGSVMVIYDGNFVGVVSERDYSRKVILKGKHSHDTLVSEIMSSELPTVTPKDSVEHCMSLMTKNAIRYVPVFENGKLAGIISMSDVVKETILSQKETINQLENYIHGQG</sequence>
<dbReference type="SUPFAM" id="SSF54631">
    <property type="entry name" value="CBS-domain pair"/>
    <property type="match status" value="1"/>
</dbReference>
<feature type="domain" description="CBS" evidence="3">
    <location>
        <begin position="9"/>
        <end position="70"/>
    </location>
</feature>
<dbReference type="Gene3D" id="3.10.580.10">
    <property type="entry name" value="CBS-domain"/>
    <property type="match status" value="1"/>
</dbReference>
<gene>
    <name evidence="4" type="ORF">LZZ85_23225</name>
</gene>
<dbReference type="Proteomes" id="UP001165367">
    <property type="component" value="Unassembled WGS sequence"/>
</dbReference>
<evidence type="ECO:0000256" key="2">
    <source>
        <dbReference type="PROSITE-ProRule" id="PRU00703"/>
    </source>
</evidence>
<dbReference type="SMART" id="SM00116">
    <property type="entry name" value="CBS"/>
    <property type="match status" value="2"/>
</dbReference>
<protein>
    <submittedName>
        <fullName evidence="4">CBS domain-containing protein</fullName>
    </submittedName>
</protein>
<comment type="caution">
    <text evidence="4">The sequence shown here is derived from an EMBL/GenBank/DDBJ whole genome shotgun (WGS) entry which is preliminary data.</text>
</comment>
<keyword evidence="5" id="KW-1185">Reference proteome</keyword>
<dbReference type="InterPro" id="IPR051257">
    <property type="entry name" value="Diverse_CBS-Domain"/>
</dbReference>
<feature type="domain" description="CBS" evidence="3">
    <location>
        <begin position="76"/>
        <end position="132"/>
    </location>
</feature>